<geneLocation type="mitochondrion" evidence="3"/>
<sequence>MTTSSTTSEPEAPPSVFDVIPGGSLILQMPGSGLLRRGENAVRGVVASGLRWALGPAVFDPDQATAAAIDQTETRYNALHSAVQELVDAFDSDSRDAESTSDLTGIDLLRATKIRVKSLEDEIKAERQARKSAESRIAELEQLNNQLHAQQSTRVRLEEELATTAKVDDELERTSREKDDIREHFRSLQRELPVELRCSPTGLQESDDVLCIDEVVRRLRLQIEEERNLRDRAEVQLSVMREMHTELLIEQRVKEITLVHDMTAEK</sequence>
<evidence type="ECO:0000256" key="1">
    <source>
        <dbReference type="SAM" id="Coils"/>
    </source>
</evidence>
<organism evidence="2 4">
    <name type="scientific">Plasmodiophora brassicae</name>
    <name type="common">Clubroot disease agent</name>
    <dbReference type="NCBI Taxonomy" id="37360"/>
    <lineage>
        <taxon>Eukaryota</taxon>
        <taxon>Sar</taxon>
        <taxon>Rhizaria</taxon>
        <taxon>Endomyxa</taxon>
        <taxon>Phytomyxea</taxon>
        <taxon>Plasmodiophorida</taxon>
        <taxon>Plasmodiophoridae</taxon>
        <taxon>Plasmodiophora</taxon>
    </lineage>
</organism>
<accession>A0A0G4IWX5</accession>
<reference evidence="2 4" key="1">
    <citation type="submission" date="2015-02" db="EMBL/GenBank/DDBJ databases">
        <authorList>
            <person name="Chooi Y.-H."/>
        </authorList>
    </citation>
    <scope>NUCLEOTIDE SEQUENCE [LARGE SCALE GENOMIC DNA]</scope>
    <source>
        <strain evidence="2">E3</strain>
    </source>
</reference>
<evidence type="ECO:0000313" key="3">
    <source>
        <dbReference type="EMBL" id="SPR02069.1"/>
    </source>
</evidence>
<protein>
    <submittedName>
        <fullName evidence="2">Uncharacterized protein</fullName>
    </submittedName>
</protein>
<proteinExistence type="predicted"/>
<evidence type="ECO:0000313" key="2">
    <source>
        <dbReference type="EMBL" id="CEO99843.1"/>
    </source>
</evidence>
<feature type="coiled-coil region" evidence="1">
    <location>
        <begin position="216"/>
        <end position="243"/>
    </location>
</feature>
<keyword evidence="4" id="KW-1185">Reference proteome</keyword>
<dbReference type="EMBL" id="CDSF01000094">
    <property type="protein sequence ID" value="CEO99843.1"/>
    <property type="molecule type" value="Genomic_DNA"/>
</dbReference>
<reference evidence="3 5" key="2">
    <citation type="submission" date="2018-03" db="EMBL/GenBank/DDBJ databases">
        <authorList>
            <person name="Fogelqvist J."/>
        </authorList>
    </citation>
    <scope>NUCLEOTIDE SEQUENCE [LARGE SCALE GENOMIC DNA]</scope>
</reference>
<keyword evidence="1" id="KW-0175">Coiled coil</keyword>
<name>A0A0G4IWX5_PLABS</name>
<dbReference type="EMBL" id="OVEO01000020">
    <property type="protein sequence ID" value="SPR02069.1"/>
    <property type="molecule type" value="Genomic_DNA"/>
</dbReference>
<dbReference type="AlphaFoldDB" id="A0A0G4IWX5"/>
<gene>
    <name evidence="2" type="ORF">PBRA_007577</name>
    <name evidence="3" type="ORF">PLBR_LOCUS9284</name>
</gene>
<dbReference type="Proteomes" id="UP000039324">
    <property type="component" value="Unassembled WGS sequence"/>
</dbReference>
<evidence type="ECO:0000313" key="4">
    <source>
        <dbReference type="Proteomes" id="UP000039324"/>
    </source>
</evidence>
<dbReference type="Proteomes" id="UP000290189">
    <property type="component" value="Unassembled WGS sequence"/>
</dbReference>
<feature type="coiled-coil region" evidence="1">
    <location>
        <begin position="109"/>
        <end position="191"/>
    </location>
</feature>
<evidence type="ECO:0000313" key="5">
    <source>
        <dbReference type="Proteomes" id="UP000290189"/>
    </source>
</evidence>
<keyword evidence="3" id="KW-0496">Mitochondrion</keyword>